<dbReference type="Pfam" id="PF02230">
    <property type="entry name" value="Abhydrolase_2"/>
    <property type="match status" value="1"/>
</dbReference>
<organism evidence="4 5">
    <name type="scientific">Pedosphaera parvula (strain Ellin514)</name>
    <dbReference type="NCBI Taxonomy" id="320771"/>
    <lineage>
        <taxon>Bacteria</taxon>
        <taxon>Pseudomonadati</taxon>
        <taxon>Verrucomicrobiota</taxon>
        <taxon>Pedosphaerae</taxon>
        <taxon>Pedosphaerales</taxon>
        <taxon>Pedosphaeraceae</taxon>
        <taxon>Pedosphaera</taxon>
    </lineage>
</organism>
<evidence type="ECO:0000259" key="3">
    <source>
        <dbReference type="Pfam" id="PF02230"/>
    </source>
</evidence>
<evidence type="ECO:0000313" key="4">
    <source>
        <dbReference type="EMBL" id="EEF57334.1"/>
    </source>
</evidence>
<name>B9XS38_PEDPL</name>
<dbReference type="RefSeq" id="WP_007418621.1">
    <property type="nucleotide sequence ID" value="NZ_ABOX02000073.1"/>
</dbReference>
<reference evidence="4 5" key="1">
    <citation type="journal article" date="2011" name="J. Bacteriol.">
        <title>Genome sequence of 'Pedosphaera parvula' Ellin514, an aerobic Verrucomicrobial isolate from pasture soil.</title>
        <authorList>
            <person name="Kant R."/>
            <person name="van Passel M.W."/>
            <person name="Sangwan P."/>
            <person name="Palva A."/>
            <person name="Lucas S."/>
            <person name="Copeland A."/>
            <person name="Lapidus A."/>
            <person name="Glavina Del Rio T."/>
            <person name="Dalin E."/>
            <person name="Tice H."/>
            <person name="Bruce D."/>
            <person name="Goodwin L."/>
            <person name="Pitluck S."/>
            <person name="Chertkov O."/>
            <person name="Larimer F.W."/>
            <person name="Land M.L."/>
            <person name="Hauser L."/>
            <person name="Brettin T.S."/>
            <person name="Detter J.C."/>
            <person name="Han S."/>
            <person name="de Vos W.M."/>
            <person name="Janssen P.H."/>
            <person name="Smidt H."/>
        </authorList>
    </citation>
    <scope>NUCLEOTIDE SEQUENCE [LARGE SCALE GENOMIC DNA]</scope>
    <source>
        <strain evidence="4 5">Ellin514</strain>
    </source>
</reference>
<gene>
    <name evidence="4" type="ORF">Cflav_PD0449</name>
</gene>
<evidence type="ECO:0000256" key="2">
    <source>
        <dbReference type="ARBA" id="ARBA00022801"/>
    </source>
</evidence>
<sequence length="208" mass="23304">MLETEFFPAKQAGSKRLMVMMHGLGDSSAGFHWLPQALDLPWMNYLLLNAPDPYYGGYSWYDFAGEAAIGIKRSTKVVSDLLDEQRAKGFPTEQTILSGFSQGCLMTIEVGCHYPHRFAGLVGISGYVHEPEQLMKELSPMAKQQRFLITHGYKDPILPFDMVKGQMMGLKAAGLNVEWHEFAKAHTIAGEDELELIRKFIVAGYPKT</sequence>
<feature type="domain" description="Phospholipase/carboxylesterase/thioesterase" evidence="3">
    <location>
        <begin position="11"/>
        <end position="201"/>
    </location>
</feature>
<dbReference type="STRING" id="320771.Cflav_PD0449"/>
<protein>
    <submittedName>
        <fullName evidence="4">Phospholipase/Carboxylesterase</fullName>
    </submittedName>
</protein>
<dbReference type="SUPFAM" id="SSF53474">
    <property type="entry name" value="alpha/beta-Hydrolases"/>
    <property type="match status" value="1"/>
</dbReference>
<dbReference type="PANTHER" id="PTHR10655:SF17">
    <property type="entry name" value="LYSOPHOSPHOLIPASE-LIKE PROTEIN 1"/>
    <property type="match status" value="1"/>
</dbReference>
<comment type="caution">
    <text evidence="4">The sequence shown here is derived from an EMBL/GenBank/DDBJ whole genome shotgun (WGS) entry which is preliminary data.</text>
</comment>
<dbReference type="AlphaFoldDB" id="B9XS38"/>
<dbReference type="InterPro" id="IPR029058">
    <property type="entry name" value="AB_hydrolase_fold"/>
</dbReference>
<keyword evidence="2" id="KW-0378">Hydrolase</keyword>
<dbReference type="Gene3D" id="3.40.50.1820">
    <property type="entry name" value="alpha/beta hydrolase"/>
    <property type="match status" value="1"/>
</dbReference>
<dbReference type="InterPro" id="IPR050565">
    <property type="entry name" value="LYPA1-2/EST-like"/>
</dbReference>
<comment type="similarity">
    <text evidence="1">Belongs to the AB hydrolase superfamily. AB hydrolase 2 family.</text>
</comment>
<dbReference type="GO" id="GO:0016787">
    <property type="term" value="F:hydrolase activity"/>
    <property type="evidence" value="ECO:0007669"/>
    <property type="project" value="UniProtKB-KW"/>
</dbReference>
<dbReference type="OrthoDB" id="9787933at2"/>
<dbReference type="PANTHER" id="PTHR10655">
    <property type="entry name" value="LYSOPHOSPHOLIPASE-RELATED"/>
    <property type="match status" value="1"/>
</dbReference>
<proteinExistence type="inferred from homology"/>
<evidence type="ECO:0000313" key="5">
    <source>
        <dbReference type="Proteomes" id="UP000003688"/>
    </source>
</evidence>
<evidence type="ECO:0000256" key="1">
    <source>
        <dbReference type="ARBA" id="ARBA00006499"/>
    </source>
</evidence>
<accession>B9XS38</accession>
<dbReference type="Proteomes" id="UP000003688">
    <property type="component" value="Unassembled WGS sequence"/>
</dbReference>
<keyword evidence="5" id="KW-1185">Reference proteome</keyword>
<dbReference type="InterPro" id="IPR003140">
    <property type="entry name" value="PLipase/COase/thioEstase"/>
</dbReference>
<dbReference type="EMBL" id="ABOX02000073">
    <property type="protein sequence ID" value="EEF57334.1"/>
    <property type="molecule type" value="Genomic_DNA"/>
</dbReference>